<keyword evidence="1" id="KW-0479">Metal-binding</keyword>
<keyword evidence="1" id="KW-0862">Zinc</keyword>
<dbReference type="AlphaFoldDB" id="A0A1D3LAZ6"/>
<dbReference type="Gene3D" id="3.30.40.10">
    <property type="entry name" value="Zinc/RING finger domain, C3HC4 (zinc finger)"/>
    <property type="match status" value="1"/>
</dbReference>
<feature type="domain" description="RING-type" evidence="2">
    <location>
        <begin position="129"/>
        <end position="194"/>
    </location>
</feature>
<dbReference type="EMBL" id="LT608154">
    <property type="protein sequence ID" value="SCL96598.1"/>
    <property type="molecule type" value="Genomic_DNA"/>
</dbReference>
<name>A0A1D3LAZ6_PLACU</name>
<gene>
    <name evidence="3" type="ORF">PCHCB_000025700</name>
</gene>
<keyword evidence="1" id="KW-0863">Zinc-finger</keyword>
<dbReference type="GO" id="GO:0008270">
    <property type="term" value="F:zinc ion binding"/>
    <property type="evidence" value="ECO:0007669"/>
    <property type="project" value="UniProtKB-KW"/>
</dbReference>
<evidence type="ECO:0000313" key="4">
    <source>
        <dbReference type="Proteomes" id="UP000195489"/>
    </source>
</evidence>
<protein>
    <recommendedName>
        <fullName evidence="2">RING-type domain-containing protein</fullName>
    </recommendedName>
</protein>
<evidence type="ECO:0000259" key="2">
    <source>
        <dbReference type="PROSITE" id="PS50089"/>
    </source>
</evidence>
<accession>A0A1D3LAZ6</accession>
<sequence length="743" mass="87619">MYIQYRLFSEHSLWRVLEINKSENYILVSELKNIIRKQSNINYNNKIDIYFSLYQNEDEEDVNKKTRNISKEIKYLDVDDKIYNGNKILVHRDVKKKNNVHDITHIAKKEIILDVEEKQKVNLPNEFLCKICNYMLIESYIIVCNNNCGYSVCKSCILFYIFSCIIKEDEKKKNYIDLSLVKNDDNIIKCPICKGILKYCIVNKKMELTLKKLQDERNDIDSFNFIIQERNNKFMKIIEKMKIQNFDYSSLENRNNDGTNINTLFNNHIFKTIEEKYIYSTNNNNNNKKVNEQIKIEEKTILNHFMYLMDSNKLNSMKEYQMIYIDFDSCIFDTIQKMNIKNISEHINGSQSLQDILDPDERGNTMPSIAYASGVTNKIDNKRLDPIKYEKNENMNNNTYSGPTTDQNNDQEEIDEKLYTQNKTYIIPISFVGGETSYSLIGVFYISDLVTSFNSGNGRDRKEKDFNNKIENFMMKWHANESGGNNINKENIMNKLKNGDIYKVEYVNKYEKTCFIPVRKQPLYNIVNTKRNKTKKKTNIEIVLDFKKFMEVVLTVDNYIRYGSRPNNYEIKKVATSPGDDISVDTGMSGGLNIPFNNMDENEKKIMNVQKNKEIQDISYMIGNNQDMISQINYEGTLQPNYPSENISILTKHSEFQEIYEILYSTKVVPVSIQNNFNINNPYADYCAILPFLTKEEFLFFRKLQRIYKEKYLKRLYKHVKENNLNINIFSNAVNSIFFSTIR</sequence>
<dbReference type="PROSITE" id="PS50089">
    <property type="entry name" value="ZF_RING_2"/>
    <property type="match status" value="1"/>
</dbReference>
<dbReference type="Proteomes" id="UP000195489">
    <property type="component" value="Chromosome 2"/>
</dbReference>
<evidence type="ECO:0000256" key="1">
    <source>
        <dbReference type="PROSITE-ProRule" id="PRU00175"/>
    </source>
</evidence>
<evidence type="ECO:0000313" key="3">
    <source>
        <dbReference type="EMBL" id="SCL96598.1"/>
    </source>
</evidence>
<proteinExistence type="predicted"/>
<dbReference type="InterPro" id="IPR001841">
    <property type="entry name" value="Znf_RING"/>
</dbReference>
<dbReference type="InterPro" id="IPR013083">
    <property type="entry name" value="Znf_RING/FYVE/PHD"/>
</dbReference>
<organism evidence="3 4">
    <name type="scientific">Plasmodium chabaudi chabaudi</name>
    <dbReference type="NCBI Taxonomy" id="31271"/>
    <lineage>
        <taxon>Eukaryota</taxon>
        <taxon>Sar</taxon>
        <taxon>Alveolata</taxon>
        <taxon>Apicomplexa</taxon>
        <taxon>Aconoidasida</taxon>
        <taxon>Haemosporida</taxon>
        <taxon>Plasmodiidae</taxon>
        <taxon>Plasmodium</taxon>
        <taxon>Plasmodium (Vinckeia)</taxon>
    </lineage>
</organism>
<reference evidence="3 4" key="1">
    <citation type="submission" date="2016-08" db="EMBL/GenBank/DDBJ databases">
        <authorList>
            <consortium name="Pathogen Informatics"/>
        </authorList>
    </citation>
    <scope>NUCLEOTIDE SEQUENCE [LARGE SCALE GENOMIC DNA]</scope>
    <source>
        <strain evidence="3 4">CB</strain>
    </source>
</reference>